<evidence type="ECO:0000256" key="6">
    <source>
        <dbReference type="RuleBase" id="RU000461"/>
    </source>
</evidence>
<comment type="cofactor">
    <cofactor evidence="1 5">
        <name>heme</name>
        <dbReference type="ChEBI" id="CHEBI:30413"/>
    </cofactor>
</comment>
<dbReference type="PRINTS" id="PR00463">
    <property type="entry name" value="EP450I"/>
</dbReference>
<keyword evidence="5 6" id="KW-0479">Metal-binding</keyword>
<dbReference type="InterPro" id="IPR002401">
    <property type="entry name" value="Cyt_P450_E_grp-I"/>
</dbReference>
<keyword evidence="5 6" id="KW-0408">Iron</keyword>
<dbReference type="Gene3D" id="1.10.630.10">
    <property type="entry name" value="Cytochrome P450"/>
    <property type="match status" value="1"/>
</dbReference>
<dbReference type="GO" id="GO:0020037">
    <property type="term" value="F:heme binding"/>
    <property type="evidence" value="ECO:0007669"/>
    <property type="project" value="InterPro"/>
</dbReference>
<evidence type="ECO:0000313" key="7">
    <source>
        <dbReference type="EMBL" id="CAA0831439.1"/>
    </source>
</evidence>
<dbReference type="GO" id="GO:0004497">
    <property type="term" value="F:monooxygenase activity"/>
    <property type="evidence" value="ECO:0007669"/>
    <property type="project" value="UniProtKB-KW"/>
</dbReference>
<evidence type="ECO:0008006" key="9">
    <source>
        <dbReference type="Google" id="ProtNLM"/>
    </source>
</evidence>
<dbReference type="OrthoDB" id="1470350at2759"/>
<dbReference type="Proteomes" id="UP001153555">
    <property type="component" value="Unassembled WGS sequence"/>
</dbReference>
<comment type="subcellular location">
    <subcellularLocation>
        <location evidence="2">Membrane</location>
        <topology evidence="2">Single-pass membrane protein</topology>
    </subcellularLocation>
</comment>
<dbReference type="InterPro" id="IPR036396">
    <property type="entry name" value="Cyt_P450_sf"/>
</dbReference>
<dbReference type="PROSITE" id="PS00086">
    <property type="entry name" value="CYTOCHROME_P450"/>
    <property type="match status" value="1"/>
</dbReference>
<dbReference type="InterPro" id="IPR017972">
    <property type="entry name" value="Cyt_P450_CS"/>
</dbReference>
<dbReference type="EMBL" id="CACSLK010027832">
    <property type="protein sequence ID" value="CAA0831439.1"/>
    <property type="molecule type" value="Genomic_DNA"/>
</dbReference>
<dbReference type="GO" id="GO:0016020">
    <property type="term" value="C:membrane"/>
    <property type="evidence" value="ECO:0007669"/>
    <property type="project" value="UniProtKB-SubCell"/>
</dbReference>
<keyword evidence="4 6" id="KW-0560">Oxidoreductase</keyword>
<evidence type="ECO:0000256" key="2">
    <source>
        <dbReference type="ARBA" id="ARBA00004167"/>
    </source>
</evidence>
<evidence type="ECO:0000256" key="4">
    <source>
        <dbReference type="ARBA" id="ARBA00023002"/>
    </source>
</evidence>
<keyword evidence="6" id="KW-0503">Monooxygenase</keyword>
<dbReference type="PRINTS" id="PR00385">
    <property type="entry name" value="P450"/>
</dbReference>
<comment type="caution">
    <text evidence="7">The sequence shown here is derived from an EMBL/GenBank/DDBJ whole genome shotgun (WGS) entry which is preliminary data.</text>
</comment>
<evidence type="ECO:0000256" key="1">
    <source>
        <dbReference type="ARBA" id="ARBA00001971"/>
    </source>
</evidence>
<feature type="binding site" description="axial binding residue" evidence="5">
    <location>
        <position position="482"/>
    </location>
    <ligand>
        <name>heme</name>
        <dbReference type="ChEBI" id="CHEBI:30413"/>
    </ligand>
    <ligandPart>
        <name>Fe</name>
        <dbReference type="ChEBI" id="CHEBI:18248"/>
    </ligandPart>
</feature>
<dbReference type="Pfam" id="PF00067">
    <property type="entry name" value="p450"/>
    <property type="match status" value="1"/>
</dbReference>
<dbReference type="AlphaFoldDB" id="A0A9N7NK70"/>
<dbReference type="GO" id="GO:0016705">
    <property type="term" value="F:oxidoreductase activity, acting on paired donors, with incorporation or reduction of molecular oxygen"/>
    <property type="evidence" value="ECO:0007669"/>
    <property type="project" value="InterPro"/>
</dbReference>
<sequence>MATYIKNSTWADTVPSRSDTLFSSLSSSPEGFGRCSAVMASCVEREINAFLWLALIGVTGYLLRKLLKVFEVWAKAGPLPGPSSGFYGHCHLIAGSSLTDVLHMCHEKYGGVVRLWLGPTQLLVSIEDKELIKDVLLKAEDKLPLTGRAFRLAFGSSSLFVSPFDKVESKRKSVESKLGGTLLKRISLIPEKILDSIIERAQCATVKGVVDCETISLHLAFTILGATIFGDALLTWPKAAEYEALLMEIAREACFWASYGVTPFWKKEFWKFKESCTELKSLTEELIHESKQNCKSDFLQDFGGHDDTEFELCGEVVSLIFHGSLTMGALIASVLTRLVTHPDIQDKIHSEVIMAPKVRMDADPQAVDVNWPILLATIYESARLLPAGPLLQRCSLKHDLTLKNGMVIPAASMIVVPVQLVQMDSSNWGIDAAKFNPHRFLSSTGAKCVSTHVPRDEHNSCTLRDPSEFEAFLPFGSGARACIGQKLAILGISSLFAALIGQHEVTMRIGSECNMKPTINNYMLQLCPSPKLFGLRLLSVVQYWRRSSQARAARPIRSRRPLLDVELRPNRRLSMSDGVGSDKR</sequence>
<evidence type="ECO:0000313" key="8">
    <source>
        <dbReference type="Proteomes" id="UP001153555"/>
    </source>
</evidence>
<proteinExistence type="inferred from homology"/>
<protein>
    <recommendedName>
        <fullName evidence="9">Cytochrome P450</fullName>
    </recommendedName>
</protein>
<dbReference type="SUPFAM" id="SSF48264">
    <property type="entry name" value="Cytochrome P450"/>
    <property type="match status" value="1"/>
</dbReference>
<dbReference type="CDD" id="cd00302">
    <property type="entry name" value="cytochrome_P450"/>
    <property type="match status" value="1"/>
</dbReference>
<evidence type="ECO:0000256" key="3">
    <source>
        <dbReference type="ARBA" id="ARBA00010617"/>
    </source>
</evidence>
<reference evidence="7" key="1">
    <citation type="submission" date="2019-12" db="EMBL/GenBank/DDBJ databases">
        <authorList>
            <person name="Scholes J."/>
        </authorList>
    </citation>
    <scope>NUCLEOTIDE SEQUENCE</scope>
</reference>
<name>A0A9N7NK70_STRHE</name>
<accession>A0A9N7NK70</accession>
<dbReference type="PANTHER" id="PTHR24305:SF166">
    <property type="entry name" value="CYTOCHROME P450 12A4, MITOCHONDRIAL-RELATED"/>
    <property type="match status" value="1"/>
</dbReference>
<gene>
    <name evidence="7" type="ORF">SHERM_26788</name>
</gene>
<dbReference type="GO" id="GO:0005506">
    <property type="term" value="F:iron ion binding"/>
    <property type="evidence" value="ECO:0007669"/>
    <property type="project" value="InterPro"/>
</dbReference>
<dbReference type="PANTHER" id="PTHR24305">
    <property type="entry name" value="CYTOCHROME P450"/>
    <property type="match status" value="1"/>
</dbReference>
<dbReference type="InterPro" id="IPR050121">
    <property type="entry name" value="Cytochrome_P450_monoxygenase"/>
</dbReference>
<evidence type="ECO:0000256" key="5">
    <source>
        <dbReference type="PIRSR" id="PIRSR602401-1"/>
    </source>
</evidence>
<dbReference type="InterPro" id="IPR001128">
    <property type="entry name" value="Cyt_P450"/>
</dbReference>
<keyword evidence="5 6" id="KW-0349">Heme</keyword>
<organism evidence="7 8">
    <name type="scientific">Striga hermonthica</name>
    <name type="common">Purple witchweed</name>
    <name type="synonym">Buchnera hermonthica</name>
    <dbReference type="NCBI Taxonomy" id="68872"/>
    <lineage>
        <taxon>Eukaryota</taxon>
        <taxon>Viridiplantae</taxon>
        <taxon>Streptophyta</taxon>
        <taxon>Embryophyta</taxon>
        <taxon>Tracheophyta</taxon>
        <taxon>Spermatophyta</taxon>
        <taxon>Magnoliopsida</taxon>
        <taxon>eudicotyledons</taxon>
        <taxon>Gunneridae</taxon>
        <taxon>Pentapetalae</taxon>
        <taxon>asterids</taxon>
        <taxon>lamiids</taxon>
        <taxon>Lamiales</taxon>
        <taxon>Orobanchaceae</taxon>
        <taxon>Buchnereae</taxon>
        <taxon>Striga</taxon>
    </lineage>
</organism>
<keyword evidence="8" id="KW-1185">Reference proteome</keyword>
<comment type="similarity">
    <text evidence="3 6">Belongs to the cytochrome P450 family.</text>
</comment>